<feature type="domain" description="NAD-dependent epimerase/dehydratase" evidence="2">
    <location>
        <begin position="15"/>
        <end position="263"/>
    </location>
</feature>
<dbReference type="CDD" id="cd08958">
    <property type="entry name" value="FR_SDR_e"/>
    <property type="match status" value="1"/>
</dbReference>
<proteinExistence type="predicted"/>
<sequence length="356" mass="39373">MAGRTEGTAGSGETVCVTGANGYIASWLVKLLLSRGYTVHGTVRDLSDKKTAHLKQLENASENLKLFKADLVDYDAMAAAIIGCQGVFHVATPIYAVIIIYFSIPHVVHTTFQREMLGPAVNGTTNVLRAASAANVRRVVVVSSMVAVEINPKDWPKDKIKDENCWSDIEFCRNNEDWYSVAKITSEEAALEYGKQSGLDVVTVNPAVVFGPLLQPTLNTSCQFLVYFLKGGPDQMRNKLWHVVDVRDTADALLLAYEAPEASGRHICAPHYISARDLLDLVKSMYTDYPFMSKECICDMDHPAPMTSDKLKKLGWNVRPLKETIADTVEFCKKAGFLEDVEGADPCRFPNVYNKI</sequence>
<dbReference type="Proteomes" id="UP000324897">
    <property type="component" value="Chromosome 3"/>
</dbReference>
<dbReference type="InterPro" id="IPR036291">
    <property type="entry name" value="NAD(P)-bd_dom_sf"/>
</dbReference>
<gene>
    <name evidence="3" type="ORF">EJB05_43563</name>
</gene>
<dbReference type="Gramene" id="TVU10057">
    <property type="protein sequence ID" value="TVU10057"/>
    <property type="gene ID" value="EJB05_43563"/>
</dbReference>
<comment type="caution">
    <text evidence="3">The sequence shown here is derived from an EMBL/GenBank/DDBJ whole genome shotgun (WGS) entry which is preliminary data.</text>
</comment>
<dbReference type="AlphaFoldDB" id="A0A5J9TFS8"/>
<keyword evidence="1" id="KW-0560">Oxidoreductase</keyword>
<dbReference type="GO" id="GO:0016616">
    <property type="term" value="F:oxidoreductase activity, acting on the CH-OH group of donors, NAD or NADP as acceptor"/>
    <property type="evidence" value="ECO:0007669"/>
    <property type="project" value="TreeGrafter"/>
</dbReference>
<dbReference type="Pfam" id="PF01370">
    <property type="entry name" value="Epimerase"/>
    <property type="match status" value="1"/>
</dbReference>
<accession>A0A5J9TFS8</accession>
<dbReference type="Gene3D" id="3.40.50.720">
    <property type="entry name" value="NAD(P)-binding Rossmann-like Domain"/>
    <property type="match status" value="1"/>
</dbReference>
<dbReference type="PANTHER" id="PTHR10366">
    <property type="entry name" value="NAD DEPENDENT EPIMERASE/DEHYDRATASE"/>
    <property type="match status" value="1"/>
</dbReference>
<dbReference type="PANTHER" id="PTHR10366:SF660">
    <property type="entry name" value="NAD(P)-BINDING ROSSMANN-FOLD SUPERFAMILY PROTEIN"/>
    <property type="match status" value="1"/>
</dbReference>
<name>A0A5J9TFS8_9POAL</name>
<reference evidence="3 4" key="1">
    <citation type="journal article" date="2019" name="Sci. Rep.">
        <title>A high-quality genome of Eragrostis curvula grass provides insights into Poaceae evolution and supports new strategies to enhance forage quality.</title>
        <authorList>
            <person name="Carballo J."/>
            <person name="Santos B.A.C.M."/>
            <person name="Zappacosta D."/>
            <person name="Garbus I."/>
            <person name="Selva J.P."/>
            <person name="Gallo C.A."/>
            <person name="Diaz A."/>
            <person name="Albertini E."/>
            <person name="Caccamo M."/>
            <person name="Echenique V."/>
        </authorList>
    </citation>
    <scope>NUCLEOTIDE SEQUENCE [LARGE SCALE GENOMIC DNA]</scope>
    <source>
        <strain evidence="4">cv. Victoria</strain>
        <tissue evidence="3">Leaf</tissue>
    </source>
</reference>
<dbReference type="EMBL" id="RWGY01000039">
    <property type="protein sequence ID" value="TVU10057.1"/>
    <property type="molecule type" value="Genomic_DNA"/>
</dbReference>
<dbReference type="InterPro" id="IPR050425">
    <property type="entry name" value="NAD(P)_dehydrat-like"/>
</dbReference>
<evidence type="ECO:0000259" key="2">
    <source>
        <dbReference type="Pfam" id="PF01370"/>
    </source>
</evidence>
<evidence type="ECO:0000256" key="1">
    <source>
        <dbReference type="ARBA" id="ARBA00023002"/>
    </source>
</evidence>
<dbReference type="SUPFAM" id="SSF51735">
    <property type="entry name" value="NAD(P)-binding Rossmann-fold domains"/>
    <property type="match status" value="1"/>
</dbReference>
<dbReference type="FunFam" id="3.40.50.720:FF:000219">
    <property type="entry name" value="Cinnamoyl-CoA reductase 1"/>
    <property type="match status" value="1"/>
</dbReference>
<organism evidence="3 4">
    <name type="scientific">Eragrostis curvula</name>
    <name type="common">weeping love grass</name>
    <dbReference type="NCBI Taxonomy" id="38414"/>
    <lineage>
        <taxon>Eukaryota</taxon>
        <taxon>Viridiplantae</taxon>
        <taxon>Streptophyta</taxon>
        <taxon>Embryophyta</taxon>
        <taxon>Tracheophyta</taxon>
        <taxon>Spermatophyta</taxon>
        <taxon>Magnoliopsida</taxon>
        <taxon>Liliopsida</taxon>
        <taxon>Poales</taxon>
        <taxon>Poaceae</taxon>
        <taxon>PACMAD clade</taxon>
        <taxon>Chloridoideae</taxon>
        <taxon>Eragrostideae</taxon>
        <taxon>Eragrostidinae</taxon>
        <taxon>Eragrostis</taxon>
    </lineage>
</organism>
<evidence type="ECO:0000313" key="3">
    <source>
        <dbReference type="EMBL" id="TVU10057.1"/>
    </source>
</evidence>
<keyword evidence="4" id="KW-1185">Reference proteome</keyword>
<evidence type="ECO:0000313" key="4">
    <source>
        <dbReference type="Proteomes" id="UP000324897"/>
    </source>
</evidence>
<dbReference type="OrthoDB" id="2735536at2759"/>
<protein>
    <recommendedName>
        <fullName evidence="2">NAD-dependent epimerase/dehydratase domain-containing protein</fullName>
    </recommendedName>
</protein>
<dbReference type="InterPro" id="IPR001509">
    <property type="entry name" value="Epimerase_deHydtase"/>
</dbReference>
<feature type="non-terminal residue" evidence="3">
    <location>
        <position position="1"/>
    </location>
</feature>